<organism evidence="2 3">
    <name type="scientific">Caenorhabditis tropicalis</name>
    <dbReference type="NCBI Taxonomy" id="1561998"/>
    <lineage>
        <taxon>Eukaryota</taxon>
        <taxon>Metazoa</taxon>
        <taxon>Ecdysozoa</taxon>
        <taxon>Nematoda</taxon>
        <taxon>Chromadorea</taxon>
        <taxon>Rhabditida</taxon>
        <taxon>Rhabditina</taxon>
        <taxon>Rhabditomorpha</taxon>
        <taxon>Rhabditoidea</taxon>
        <taxon>Rhabditidae</taxon>
        <taxon>Peloderinae</taxon>
        <taxon>Caenorhabditis</taxon>
    </lineage>
</organism>
<feature type="compositionally biased region" description="Polar residues" evidence="1">
    <location>
        <begin position="518"/>
        <end position="533"/>
    </location>
</feature>
<feature type="compositionally biased region" description="Basic residues" evidence="1">
    <location>
        <begin position="568"/>
        <end position="577"/>
    </location>
</feature>
<dbReference type="WBParaSite" id="Csp11.Scaffold44.g249.t1">
    <property type="protein sequence ID" value="Csp11.Scaffold44.g249.t1"/>
    <property type="gene ID" value="Csp11.Scaffold44.g249"/>
</dbReference>
<feature type="compositionally biased region" description="Polar residues" evidence="1">
    <location>
        <begin position="215"/>
        <end position="231"/>
    </location>
</feature>
<reference evidence="3" key="1">
    <citation type="submission" date="2016-11" db="UniProtKB">
        <authorList>
            <consortium name="WormBaseParasite"/>
        </authorList>
    </citation>
    <scope>IDENTIFICATION</scope>
</reference>
<feature type="compositionally biased region" description="Low complexity" evidence="1">
    <location>
        <begin position="311"/>
        <end position="322"/>
    </location>
</feature>
<feature type="compositionally biased region" description="Polar residues" evidence="1">
    <location>
        <begin position="339"/>
        <end position="352"/>
    </location>
</feature>
<feature type="compositionally biased region" description="Basic and acidic residues" evidence="1">
    <location>
        <begin position="384"/>
        <end position="394"/>
    </location>
</feature>
<evidence type="ECO:0000313" key="2">
    <source>
        <dbReference type="Proteomes" id="UP000095282"/>
    </source>
</evidence>
<feature type="region of interest" description="Disordered" evidence="1">
    <location>
        <begin position="518"/>
        <end position="650"/>
    </location>
</feature>
<name>A0A1I7T053_9PELO</name>
<feature type="region of interest" description="Disordered" evidence="1">
    <location>
        <begin position="293"/>
        <end position="402"/>
    </location>
</feature>
<feature type="compositionally biased region" description="Polar residues" evidence="1">
    <location>
        <begin position="362"/>
        <end position="374"/>
    </location>
</feature>
<accession>A0A1I7T053</accession>
<feature type="compositionally biased region" description="Basic and acidic residues" evidence="1">
    <location>
        <begin position="578"/>
        <end position="597"/>
    </location>
</feature>
<dbReference type="Proteomes" id="UP000095282">
    <property type="component" value="Unplaced"/>
</dbReference>
<keyword evidence="2" id="KW-1185">Reference proteome</keyword>
<evidence type="ECO:0000256" key="1">
    <source>
        <dbReference type="SAM" id="MobiDB-lite"/>
    </source>
</evidence>
<evidence type="ECO:0000313" key="3">
    <source>
        <dbReference type="WBParaSite" id="Csp11.Scaffold44.g249.t1"/>
    </source>
</evidence>
<sequence length="986" mass="111467">MSHQPAPVYHQYPETARGEMKVLVGPDGNSWLPTNQQCTMIPISGQHVANSQMSHHQRQTGPRFVQNYHVSSTEGWKPLLAPAMSPNFTHSSNQYEQVYQQPMSGYQERLVYYPSSPSTFDCPPNNERTLVTYPTYQPHPNQNHGFPSSSTYIPPYWPHQSTPVHNQYVMMQQQPGQMHVVPAPLIQGDNIPPDYHNRSFSVPASYKQQNVLSSRLNSETQPALDSENQNLLKKVTPESKDDTPKAVSIATNSTKNLNSKKSVPLLPAVHIIRDGKGAEKDSSDVDGQINNSVQSQVTYPTPPISTGGNLSPNSSEESAISSVTPNGLSTDIGEIKSESAGNTAEKTSTKVSSTEDPRSNENNKVQLKNVSQKSIARANRRKKHEEQKSAHEQQNDTVINASILSAPKHKSLGTIKEENYIALPAFEDSQCSSSVASGSNAKISKLPMLTSIMNSTSHIDDSEEKAAVSISQLSTDPVKQNVENNNCMTNQMSAMEASSDNTQQSADLSNRDNLKSSEIVTDSDKNANSSLAEQSVLDGKIKKDGQKESASSEDAEKKTVNNSVLTKNQKKKQQKQKMKNEQKEKAGSSQNHEKSVDEEVEALNNPVASKKQKRMQKKQKEQAAQNDSEEEQKSGGHPIDPSPSETSNNNVYPLEMQEQRIKAILKALNENATESLMNLTFGEEEVKNFDRETYILTIQCIVYKKVTEFHRQFAISLELGEQPIPVNLSDPLIVMKMIKRHLRTKSLKDWNSEDCKRTFKNYMQAKIERLQTTAHLNPQNMTMLKLYKLIAVCNWKGFVQDMDWMQFQNFDERNAAAMDRVYLSMFLHYVELLINGDLLIQIPNMSDISHLIENPLDEYHSSHLLCYLVNQHTKRYEMDEIVIDKHQPALEVRMQKLAMTTKTDAQMQFPEATIVFFMRMRDSLKRFPRSPQTVLFRKFYNVLMKVQSSVLDVDVYHFQHVFNTTPQNCSLQRHAFLFSLWFRYQG</sequence>
<feature type="compositionally biased region" description="Polar residues" evidence="1">
    <location>
        <begin position="293"/>
        <end position="310"/>
    </location>
</feature>
<protein>
    <submittedName>
        <fullName evidence="3">NR LBD domain-containing protein</fullName>
    </submittedName>
</protein>
<feature type="compositionally biased region" description="Basic and acidic residues" evidence="1">
    <location>
        <begin position="235"/>
        <end position="244"/>
    </location>
</feature>
<dbReference type="AlphaFoldDB" id="A0A1I7T053"/>
<proteinExistence type="predicted"/>
<feature type="region of interest" description="Disordered" evidence="1">
    <location>
        <begin position="215"/>
        <end position="246"/>
    </location>
</feature>